<evidence type="ECO:0000313" key="3">
    <source>
        <dbReference type="Proteomes" id="UP000886819"/>
    </source>
</evidence>
<proteinExistence type="predicted"/>
<dbReference type="Gene3D" id="1.10.3910.10">
    <property type="entry name" value="SP0561-like"/>
    <property type="match status" value="1"/>
</dbReference>
<dbReference type="PANTHER" id="PTHR39341:SF1">
    <property type="entry name" value="DUF1858 DOMAIN-CONTAINING PROTEIN"/>
    <property type="match status" value="1"/>
</dbReference>
<dbReference type="InterPro" id="IPR038062">
    <property type="entry name" value="ScdA-like_N_sf"/>
</dbReference>
<accession>A0A9D1CJY8</accession>
<evidence type="ECO:0000313" key="2">
    <source>
        <dbReference type="EMBL" id="HIQ63169.1"/>
    </source>
</evidence>
<organism evidence="2 3">
    <name type="scientific">Candidatus Avichristensenella intestinipullorum</name>
    <dbReference type="NCBI Taxonomy" id="2840693"/>
    <lineage>
        <taxon>Bacteria</taxon>
        <taxon>Bacillati</taxon>
        <taxon>Bacillota</taxon>
        <taxon>Clostridia</taxon>
        <taxon>Candidatus Avichristensenella</taxon>
    </lineage>
</organism>
<comment type="caution">
    <text evidence="2">The sequence shown here is derived from an EMBL/GenBank/DDBJ whole genome shotgun (WGS) entry which is preliminary data.</text>
</comment>
<dbReference type="NCBIfam" id="TIGR03980">
    <property type="entry name" value="prismane_assoc"/>
    <property type="match status" value="1"/>
</dbReference>
<dbReference type="PANTHER" id="PTHR39341">
    <property type="entry name" value="BSL7085 PROTEIN"/>
    <property type="match status" value="1"/>
</dbReference>
<reference evidence="2" key="2">
    <citation type="journal article" date="2021" name="PeerJ">
        <title>Extensive microbial diversity within the chicken gut microbiome revealed by metagenomics and culture.</title>
        <authorList>
            <person name="Gilroy R."/>
            <person name="Ravi A."/>
            <person name="Getino M."/>
            <person name="Pursley I."/>
            <person name="Horton D.L."/>
            <person name="Alikhan N.F."/>
            <person name="Baker D."/>
            <person name="Gharbi K."/>
            <person name="Hall N."/>
            <person name="Watson M."/>
            <person name="Adriaenssens E.M."/>
            <person name="Foster-Nyarko E."/>
            <person name="Jarju S."/>
            <person name="Secka A."/>
            <person name="Antonio M."/>
            <person name="Oren A."/>
            <person name="Chaudhuri R.R."/>
            <person name="La Ragione R."/>
            <person name="Hildebrand F."/>
            <person name="Pallen M.J."/>
        </authorList>
    </citation>
    <scope>NUCLEOTIDE SEQUENCE</scope>
    <source>
        <strain evidence="2">ChiHile30-977</strain>
    </source>
</reference>
<name>A0A9D1CJY8_9FIRM</name>
<feature type="domain" description="DUF1858" evidence="1">
    <location>
        <begin position="4"/>
        <end position="57"/>
    </location>
</feature>
<dbReference type="InterPro" id="IPR023883">
    <property type="entry name" value="CHP03980_redox-disulphide"/>
</dbReference>
<dbReference type="EMBL" id="DVFI01000092">
    <property type="protein sequence ID" value="HIQ63169.1"/>
    <property type="molecule type" value="Genomic_DNA"/>
</dbReference>
<dbReference type="InterPro" id="IPR015077">
    <property type="entry name" value="DUF1858"/>
</dbReference>
<gene>
    <name evidence="2" type="ORF">IAA66_06225</name>
</gene>
<dbReference type="Proteomes" id="UP000886819">
    <property type="component" value="Unassembled WGS sequence"/>
</dbReference>
<dbReference type="SUPFAM" id="SSF140683">
    <property type="entry name" value="SP0561-like"/>
    <property type="match status" value="1"/>
</dbReference>
<sequence>MATINKDMTIRQVLDMDRGTARIMMGFGLHCLGCPHATAESLEQASVVHGFNVDELVHQLNEYLAEKA</sequence>
<dbReference type="Pfam" id="PF08984">
    <property type="entry name" value="DUF1858"/>
    <property type="match status" value="1"/>
</dbReference>
<reference evidence="2" key="1">
    <citation type="submission" date="2020-10" db="EMBL/GenBank/DDBJ databases">
        <authorList>
            <person name="Gilroy R."/>
        </authorList>
    </citation>
    <scope>NUCLEOTIDE SEQUENCE</scope>
    <source>
        <strain evidence="2">ChiHile30-977</strain>
    </source>
</reference>
<dbReference type="AlphaFoldDB" id="A0A9D1CJY8"/>
<evidence type="ECO:0000259" key="1">
    <source>
        <dbReference type="Pfam" id="PF08984"/>
    </source>
</evidence>
<protein>
    <submittedName>
        <fullName evidence="2">DUF1858 domain-containing protein</fullName>
    </submittedName>
</protein>